<name>A0AAV7TDQ4_PLEWA</name>
<feature type="region of interest" description="Disordered" evidence="1">
    <location>
        <begin position="1"/>
        <end position="136"/>
    </location>
</feature>
<evidence type="ECO:0000313" key="3">
    <source>
        <dbReference type="Proteomes" id="UP001066276"/>
    </source>
</evidence>
<evidence type="ECO:0000313" key="2">
    <source>
        <dbReference type="EMBL" id="KAJ1174526.1"/>
    </source>
</evidence>
<reference evidence="2" key="1">
    <citation type="journal article" date="2022" name="bioRxiv">
        <title>Sequencing and chromosome-scale assembly of the giantPleurodeles waltlgenome.</title>
        <authorList>
            <person name="Brown T."/>
            <person name="Elewa A."/>
            <person name="Iarovenko S."/>
            <person name="Subramanian E."/>
            <person name="Araus A.J."/>
            <person name="Petzold A."/>
            <person name="Susuki M."/>
            <person name="Suzuki K.-i.T."/>
            <person name="Hayashi T."/>
            <person name="Toyoda A."/>
            <person name="Oliveira C."/>
            <person name="Osipova E."/>
            <person name="Leigh N.D."/>
            <person name="Simon A."/>
            <person name="Yun M.H."/>
        </authorList>
    </citation>
    <scope>NUCLEOTIDE SEQUENCE</scope>
    <source>
        <strain evidence="2">20211129_DDA</strain>
        <tissue evidence="2">Liver</tissue>
    </source>
</reference>
<gene>
    <name evidence="2" type="ORF">NDU88_006347</name>
</gene>
<dbReference type="EMBL" id="JANPWB010000007">
    <property type="protein sequence ID" value="KAJ1174526.1"/>
    <property type="molecule type" value="Genomic_DNA"/>
</dbReference>
<dbReference type="AlphaFoldDB" id="A0AAV7TDQ4"/>
<keyword evidence="3" id="KW-1185">Reference proteome</keyword>
<dbReference type="Proteomes" id="UP001066276">
    <property type="component" value="Chromosome 4_1"/>
</dbReference>
<proteinExistence type="predicted"/>
<evidence type="ECO:0000256" key="1">
    <source>
        <dbReference type="SAM" id="MobiDB-lite"/>
    </source>
</evidence>
<organism evidence="2 3">
    <name type="scientific">Pleurodeles waltl</name>
    <name type="common">Iberian ribbed newt</name>
    <dbReference type="NCBI Taxonomy" id="8319"/>
    <lineage>
        <taxon>Eukaryota</taxon>
        <taxon>Metazoa</taxon>
        <taxon>Chordata</taxon>
        <taxon>Craniata</taxon>
        <taxon>Vertebrata</taxon>
        <taxon>Euteleostomi</taxon>
        <taxon>Amphibia</taxon>
        <taxon>Batrachia</taxon>
        <taxon>Caudata</taxon>
        <taxon>Salamandroidea</taxon>
        <taxon>Salamandridae</taxon>
        <taxon>Pleurodelinae</taxon>
        <taxon>Pleurodeles</taxon>
    </lineage>
</organism>
<sequence>MLRFVTLRSEDSEEQWTADRGGRRPRPRTRRTADPSRGLSSHLAVGPTSQETVETAGGSSGEVVPSGGHDHEHSELELLGPTSSEAAEATEERLVAWHRGGWGAKCGGRKLQIPAGGRPLSLQRDAPTGLVAAETN</sequence>
<accession>A0AAV7TDQ4</accession>
<comment type="caution">
    <text evidence="2">The sequence shown here is derived from an EMBL/GenBank/DDBJ whole genome shotgun (WGS) entry which is preliminary data.</text>
</comment>
<protein>
    <submittedName>
        <fullName evidence="2">Uncharacterized protein</fullName>
    </submittedName>
</protein>